<name>A0AAE2CUZ6_9LAMI</name>
<evidence type="ECO:0000256" key="1">
    <source>
        <dbReference type="SAM" id="MobiDB-lite"/>
    </source>
</evidence>
<reference evidence="2" key="2">
    <citation type="journal article" date="2024" name="Plant">
        <title>Genomic evolution and insights into agronomic trait innovations of Sesamum species.</title>
        <authorList>
            <person name="Miao H."/>
            <person name="Wang L."/>
            <person name="Qu L."/>
            <person name="Liu H."/>
            <person name="Sun Y."/>
            <person name="Le M."/>
            <person name="Wang Q."/>
            <person name="Wei S."/>
            <person name="Zheng Y."/>
            <person name="Lin W."/>
            <person name="Duan Y."/>
            <person name="Cao H."/>
            <person name="Xiong S."/>
            <person name="Wang X."/>
            <person name="Wei L."/>
            <person name="Li C."/>
            <person name="Ma Q."/>
            <person name="Ju M."/>
            <person name="Zhao R."/>
            <person name="Li G."/>
            <person name="Mu C."/>
            <person name="Tian Q."/>
            <person name="Mei H."/>
            <person name="Zhang T."/>
            <person name="Gao T."/>
            <person name="Zhang H."/>
        </authorList>
    </citation>
    <scope>NUCLEOTIDE SEQUENCE</scope>
    <source>
        <strain evidence="2">3651</strain>
    </source>
</reference>
<protein>
    <submittedName>
        <fullName evidence="2">Uncharacterized protein</fullName>
    </submittedName>
</protein>
<sequence>MVGWSRGNGEDFPKIPPNSRVNMTSGAKPKSRDLEATSGWAARGGFSSRQPRAAVPRARASSRLVPRASSCSSRQPRAGQFGRPCLELQLEAAPARGSLGRPCQLGAARARGWCHKPGGPCLELGYLHGGRGSGSRHLSASSLLQHPGLRPGLMSRGQVEAQAGQFGRPCLELPCFEPGGPCLELGYLRGEGLELEALQHPGFFTGLMSRGQVEAQPWGGCCIRWDLNSGQKDGSK</sequence>
<feature type="compositionally biased region" description="Low complexity" evidence="1">
    <location>
        <begin position="47"/>
        <end position="63"/>
    </location>
</feature>
<keyword evidence="3" id="KW-1185">Reference proteome</keyword>
<evidence type="ECO:0000313" key="3">
    <source>
        <dbReference type="Proteomes" id="UP001293254"/>
    </source>
</evidence>
<gene>
    <name evidence="2" type="ORF">Salat_0711900</name>
</gene>
<feature type="region of interest" description="Disordered" evidence="1">
    <location>
        <begin position="1"/>
        <end position="76"/>
    </location>
</feature>
<reference evidence="2" key="1">
    <citation type="submission" date="2020-06" db="EMBL/GenBank/DDBJ databases">
        <authorList>
            <person name="Li T."/>
            <person name="Hu X."/>
            <person name="Zhang T."/>
            <person name="Song X."/>
            <person name="Zhang H."/>
            <person name="Dai N."/>
            <person name="Sheng W."/>
            <person name="Hou X."/>
            <person name="Wei L."/>
        </authorList>
    </citation>
    <scope>NUCLEOTIDE SEQUENCE</scope>
    <source>
        <strain evidence="2">3651</strain>
        <tissue evidence="2">Leaf</tissue>
    </source>
</reference>
<dbReference type="AlphaFoldDB" id="A0AAE2CUZ6"/>
<comment type="caution">
    <text evidence="2">The sequence shown here is derived from an EMBL/GenBank/DDBJ whole genome shotgun (WGS) entry which is preliminary data.</text>
</comment>
<accession>A0AAE2CUZ6</accession>
<proteinExistence type="predicted"/>
<dbReference type="EMBL" id="JACGWO010000002">
    <property type="protein sequence ID" value="KAK4435485.1"/>
    <property type="molecule type" value="Genomic_DNA"/>
</dbReference>
<dbReference type="Proteomes" id="UP001293254">
    <property type="component" value="Unassembled WGS sequence"/>
</dbReference>
<organism evidence="2 3">
    <name type="scientific">Sesamum alatum</name>
    <dbReference type="NCBI Taxonomy" id="300844"/>
    <lineage>
        <taxon>Eukaryota</taxon>
        <taxon>Viridiplantae</taxon>
        <taxon>Streptophyta</taxon>
        <taxon>Embryophyta</taxon>
        <taxon>Tracheophyta</taxon>
        <taxon>Spermatophyta</taxon>
        <taxon>Magnoliopsida</taxon>
        <taxon>eudicotyledons</taxon>
        <taxon>Gunneridae</taxon>
        <taxon>Pentapetalae</taxon>
        <taxon>asterids</taxon>
        <taxon>lamiids</taxon>
        <taxon>Lamiales</taxon>
        <taxon>Pedaliaceae</taxon>
        <taxon>Sesamum</taxon>
    </lineage>
</organism>
<evidence type="ECO:0000313" key="2">
    <source>
        <dbReference type="EMBL" id="KAK4435485.1"/>
    </source>
</evidence>